<dbReference type="AlphaFoldDB" id="A0A1J8PSB8"/>
<gene>
    <name evidence="2" type="ORF">BGC33_00670</name>
</gene>
<dbReference type="EMBL" id="MIQH01000073">
    <property type="protein sequence ID" value="OJA03824.1"/>
    <property type="molecule type" value="Genomic_DNA"/>
</dbReference>
<evidence type="ECO:0000313" key="2">
    <source>
        <dbReference type="EMBL" id="OJA03824.1"/>
    </source>
</evidence>
<proteinExistence type="predicted"/>
<feature type="non-terminal residue" evidence="2">
    <location>
        <position position="1"/>
    </location>
</feature>
<evidence type="ECO:0000256" key="1">
    <source>
        <dbReference type="SAM" id="MobiDB-lite"/>
    </source>
</evidence>
<accession>A0A1J8PSB8</accession>
<feature type="non-terminal residue" evidence="2">
    <location>
        <position position="103"/>
    </location>
</feature>
<comment type="caution">
    <text evidence="2">The sequence shown here is derived from an EMBL/GenBank/DDBJ whole genome shotgun (WGS) entry which is preliminary data.</text>
</comment>
<reference evidence="3" key="1">
    <citation type="submission" date="2016-09" db="EMBL/GenBank/DDBJ databases">
        <title>Genome Sequence of Bathymodiolus thermophilus sulfur-oxidizing gill endosymbiont.</title>
        <authorList>
            <person name="Ponnudurai R."/>
            <person name="Kleiner M."/>
            <person name="Sayavedra L."/>
            <person name="Thuermer A."/>
            <person name="Felbeck H."/>
            <person name="Schlueter R."/>
            <person name="Schweder T."/>
            <person name="Markert S."/>
        </authorList>
    </citation>
    <scope>NUCLEOTIDE SEQUENCE [LARGE SCALE GENOMIC DNA]</scope>
    <source>
        <strain evidence="3">BAT/CrabSpa'14</strain>
    </source>
</reference>
<feature type="region of interest" description="Disordered" evidence="1">
    <location>
        <begin position="82"/>
        <end position="103"/>
    </location>
</feature>
<sequence length="103" mass="11820">LQSAQEAAGKFAISGVEIITEESDPVLMQDYKNLVDYLSKELKVKVEVCRYRSDNEPDRELWLSKNPKDSKIKVHHLAETTSHQNTPIHNWSDLSQEQIDKLA</sequence>
<dbReference type="OrthoDB" id="9798884at2"/>
<feature type="compositionally biased region" description="Polar residues" evidence="1">
    <location>
        <begin position="82"/>
        <end position="97"/>
    </location>
</feature>
<organism evidence="2 3">
    <name type="scientific">Bathymodiolus thermophilus thioautotrophic gill symbiont</name>
    <dbReference type="NCBI Taxonomy" id="2360"/>
    <lineage>
        <taxon>Bacteria</taxon>
        <taxon>Pseudomonadati</taxon>
        <taxon>Pseudomonadota</taxon>
        <taxon>Gammaproteobacteria</taxon>
        <taxon>sulfur-oxidizing symbionts</taxon>
    </lineage>
</organism>
<protein>
    <submittedName>
        <fullName evidence="2">Uncharacterized protein</fullName>
    </submittedName>
</protein>
<dbReference type="RefSeq" id="WP_158009125.1">
    <property type="nucleotide sequence ID" value="NZ_MIQH01000073.1"/>
</dbReference>
<dbReference type="Proteomes" id="UP000182798">
    <property type="component" value="Unassembled WGS sequence"/>
</dbReference>
<evidence type="ECO:0000313" key="3">
    <source>
        <dbReference type="Proteomes" id="UP000182798"/>
    </source>
</evidence>
<name>A0A1J8PSB8_9GAMM</name>